<dbReference type="InterPro" id="IPR051316">
    <property type="entry name" value="Zinc-reg_GTPase_activator"/>
</dbReference>
<dbReference type="OrthoDB" id="9808822at2"/>
<proteinExistence type="inferred from homology"/>
<dbReference type="EMBL" id="WKKI01000009">
    <property type="protein sequence ID" value="MRX71942.1"/>
    <property type="molecule type" value="Genomic_DNA"/>
</dbReference>
<evidence type="ECO:0000256" key="4">
    <source>
        <dbReference type="ARBA" id="ARBA00034320"/>
    </source>
</evidence>
<name>A0A7X2IY39_9BACI</name>
<evidence type="ECO:0000313" key="8">
    <source>
        <dbReference type="Proteomes" id="UP000448867"/>
    </source>
</evidence>
<dbReference type="Gene3D" id="3.40.50.300">
    <property type="entry name" value="P-loop containing nucleotide triphosphate hydrolases"/>
    <property type="match status" value="1"/>
</dbReference>
<accession>A0A7X2IY39</accession>
<evidence type="ECO:0000259" key="6">
    <source>
        <dbReference type="SMART" id="SM00833"/>
    </source>
</evidence>
<keyword evidence="2" id="KW-0378">Hydrolase</keyword>
<dbReference type="SMART" id="SM00833">
    <property type="entry name" value="CobW_C"/>
    <property type="match status" value="1"/>
</dbReference>
<evidence type="ECO:0000313" key="7">
    <source>
        <dbReference type="EMBL" id="MRX71942.1"/>
    </source>
</evidence>
<organism evidence="7 8">
    <name type="scientific">Metabacillus lacus</name>
    <dbReference type="NCBI Taxonomy" id="1983721"/>
    <lineage>
        <taxon>Bacteria</taxon>
        <taxon>Bacillati</taxon>
        <taxon>Bacillota</taxon>
        <taxon>Bacilli</taxon>
        <taxon>Bacillales</taxon>
        <taxon>Bacillaceae</taxon>
        <taxon>Metabacillus</taxon>
    </lineage>
</organism>
<dbReference type="RefSeq" id="WP_154307085.1">
    <property type="nucleotide sequence ID" value="NZ_WKKI01000009.1"/>
</dbReference>
<evidence type="ECO:0000256" key="2">
    <source>
        <dbReference type="ARBA" id="ARBA00022801"/>
    </source>
</evidence>
<dbReference type="AlphaFoldDB" id="A0A7X2IY39"/>
<keyword evidence="3" id="KW-0143">Chaperone</keyword>
<keyword evidence="1" id="KW-0547">Nucleotide-binding</keyword>
<dbReference type="GO" id="GO:0000166">
    <property type="term" value="F:nucleotide binding"/>
    <property type="evidence" value="ECO:0007669"/>
    <property type="project" value="UniProtKB-KW"/>
</dbReference>
<dbReference type="SUPFAM" id="SSF52540">
    <property type="entry name" value="P-loop containing nucleoside triphosphate hydrolases"/>
    <property type="match status" value="1"/>
</dbReference>
<dbReference type="Gene3D" id="3.30.1220.10">
    <property type="entry name" value="CobW-like, C-terminal domain"/>
    <property type="match status" value="1"/>
</dbReference>
<dbReference type="Pfam" id="PF07683">
    <property type="entry name" value="CobW_C"/>
    <property type="match status" value="1"/>
</dbReference>
<dbReference type="PANTHER" id="PTHR13748">
    <property type="entry name" value="COBW-RELATED"/>
    <property type="match status" value="1"/>
</dbReference>
<dbReference type="Proteomes" id="UP000448867">
    <property type="component" value="Unassembled WGS sequence"/>
</dbReference>
<dbReference type="CDD" id="cd03112">
    <property type="entry name" value="CobW-like"/>
    <property type="match status" value="1"/>
</dbReference>
<reference evidence="7 8" key="1">
    <citation type="submission" date="2019-11" db="EMBL/GenBank/DDBJ databases">
        <title>Bacillus lacus genome.</title>
        <authorList>
            <person name="Allen C.J."/>
            <person name="Newman J.D."/>
        </authorList>
    </citation>
    <scope>NUCLEOTIDE SEQUENCE [LARGE SCALE GENOMIC DNA]</scope>
    <source>
        <strain evidence="7 8">KCTC 33946</strain>
    </source>
</reference>
<evidence type="ECO:0000256" key="1">
    <source>
        <dbReference type="ARBA" id="ARBA00022741"/>
    </source>
</evidence>
<feature type="domain" description="CobW C-terminal" evidence="6">
    <location>
        <begin position="240"/>
        <end position="326"/>
    </location>
</feature>
<protein>
    <recommendedName>
        <fullName evidence="6">CobW C-terminal domain-containing protein</fullName>
    </recommendedName>
</protein>
<gene>
    <name evidence="7" type="ORF">GJU40_07115</name>
</gene>
<dbReference type="InterPro" id="IPR036627">
    <property type="entry name" value="CobW-likC_sf"/>
</dbReference>
<dbReference type="InterPro" id="IPR003495">
    <property type="entry name" value="CobW/HypB/UreG_nucleotide-bd"/>
</dbReference>
<evidence type="ECO:0000256" key="5">
    <source>
        <dbReference type="ARBA" id="ARBA00049117"/>
    </source>
</evidence>
<dbReference type="InterPro" id="IPR027417">
    <property type="entry name" value="P-loop_NTPase"/>
</dbReference>
<evidence type="ECO:0000256" key="3">
    <source>
        <dbReference type="ARBA" id="ARBA00023186"/>
    </source>
</evidence>
<keyword evidence="8" id="KW-1185">Reference proteome</keyword>
<comment type="catalytic activity">
    <reaction evidence="5">
        <text>GTP + H2O = GDP + phosphate + H(+)</text>
        <dbReference type="Rhea" id="RHEA:19669"/>
        <dbReference type="ChEBI" id="CHEBI:15377"/>
        <dbReference type="ChEBI" id="CHEBI:15378"/>
        <dbReference type="ChEBI" id="CHEBI:37565"/>
        <dbReference type="ChEBI" id="CHEBI:43474"/>
        <dbReference type="ChEBI" id="CHEBI:58189"/>
    </reaction>
    <physiologicalReaction direction="left-to-right" evidence="5">
        <dbReference type="Rhea" id="RHEA:19670"/>
    </physiologicalReaction>
</comment>
<dbReference type="SUPFAM" id="SSF90002">
    <property type="entry name" value="Hypothetical protein YjiA, C-terminal domain"/>
    <property type="match status" value="1"/>
</dbReference>
<dbReference type="GO" id="GO:0016787">
    <property type="term" value="F:hydrolase activity"/>
    <property type="evidence" value="ECO:0007669"/>
    <property type="project" value="UniProtKB-KW"/>
</dbReference>
<comment type="caution">
    <text evidence="7">The sequence shown here is derived from an EMBL/GenBank/DDBJ whole genome shotgun (WGS) entry which is preliminary data.</text>
</comment>
<dbReference type="InterPro" id="IPR011629">
    <property type="entry name" value="CobW-like_C"/>
</dbReference>
<comment type="similarity">
    <text evidence="4">Belongs to the SIMIBI class G3E GTPase family. ZNG1 subfamily.</text>
</comment>
<sequence>MNTIPVYIISGFLGSGKTTVLINLLQELKRQRKTPGIILNELGEKNVEKHLFTDQQVFELLNGCICCTIQEDLKLTLKEFAKEAQVKGADVLLIEGTGVANPLEITEALLSPEFFHTYELKSIISVIDAANFLEYQSIFSSSKEIRTLLKDQVAYASSLIVNKTDMADEKKRKKIESKLQSMLKNKQGNLYFTSYGDVAAEALLNTAIPIVTLGKNEKSCGCPPDCDGEHVRKHSNHGAFQAVKIENVPSINQQNFKKWLQSLPSDIIRGKGVVRLAETGQLYDFQYAGKQLNMSKLESNDEECVIVLIGLQGSTDSLRQSFESAFL</sequence>
<dbReference type="Pfam" id="PF02492">
    <property type="entry name" value="cobW"/>
    <property type="match status" value="1"/>
</dbReference>